<evidence type="ECO:0000313" key="1">
    <source>
        <dbReference type="EMBL" id="PSK91173.1"/>
    </source>
</evidence>
<gene>
    <name evidence="1" type="ORF">B0I18_106185</name>
</gene>
<dbReference type="EMBL" id="PYGD01000006">
    <property type="protein sequence ID" value="PSK91173.1"/>
    <property type="molecule type" value="Genomic_DNA"/>
</dbReference>
<evidence type="ECO:0000313" key="2">
    <source>
        <dbReference type="Proteomes" id="UP000240572"/>
    </source>
</evidence>
<sequence>MKKVLLYILLVVMVVGNTSFGQLCKINFLFRHFHEHQQRDNSISLIGFLRMHYWGKDLPDHDEEQDNQLPFKHVAHHVHFDVYPPVAPALLLPPVLYYSIVYGWPRHCYLPEASPHDLLRPPRLYPVA</sequence>
<dbReference type="RefSeq" id="WP_106523772.1">
    <property type="nucleotide sequence ID" value="NZ_PYGD01000006.1"/>
</dbReference>
<keyword evidence="2" id="KW-1185">Reference proteome</keyword>
<organism evidence="1 2">
    <name type="scientific">Taibaiella chishuiensis</name>
    <dbReference type="NCBI Taxonomy" id="1434707"/>
    <lineage>
        <taxon>Bacteria</taxon>
        <taxon>Pseudomonadati</taxon>
        <taxon>Bacteroidota</taxon>
        <taxon>Chitinophagia</taxon>
        <taxon>Chitinophagales</taxon>
        <taxon>Chitinophagaceae</taxon>
        <taxon>Taibaiella</taxon>
    </lineage>
</organism>
<name>A0A2P8D1R7_9BACT</name>
<reference evidence="1 2" key="1">
    <citation type="submission" date="2018-03" db="EMBL/GenBank/DDBJ databases">
        <title>Genomic Encyclopedia of Type Strains, Phase III (KMG-III): the genomes of soil and plant-associated and newly described type strains.</title>
        <authorList>
            <person name="Whitman W."/>
        </authorList>
    </citation>
    <scope>NUCLEOTIDE SEQUENCE [LARGE SCALE GENOMIC DNA]</scope>
    <source>
        <strain evidence="1 2">CGMCC 1.12700</strain>
    </source>
</reference>
<comment type="caution">
    <text evidence="1">The sequence shown here is derived from an EMBL/GenBank/DDBJ whole genome shotgun (WGS) entry which is preliminary data.</text>
</comment>
<accession>A0A2P8D1R7</accession>
<protein>
    <submittedName>
        <fullName evidence="1">Uncharacterized protein</fullName>
    </submittedName>
</protein>
<dbReference type="OrthoDB" id="894042at2"/>
<dbReference type="AlphaFoldDB" id="A0A2P8D1R7"/>
<proteinExistence type="predicted"/>
<dbReference type="Proteomes" id="UP000240572">
    <property type="component" value="Unassembled WGS sequence"/>
</dbReference>